<keyword evidence="9" id="KW-1185">Reference proteome</keyword>
<dbReference type="Gene3D" id="3.40.50.300">
    <property type="entry name" value="P-loop containing nucleotide triphosphate hydrolases"/>
    <property type="match status" value="1"/>
</dbReference>
<evidence type="ECO:0000259" key="7">
    <source>
        <dbReference type="SMART" id="SM00833"/>
    </source>
</evidence>
<keyword evidence="2" id="KW-0378">Hydrolase</keyword>
<proteinExistence type="inferred from homology"/>
<evidence type="ECO:0000313" key="9">
    <source>
        <dbReference type="Proteomes" id="UP000317940"/>
    </source>
</evidence>
<dbReference type="OrthoDB" id="9808822at2"/>
<dbReference type="InterPro" id="IPR036627">
    <property type="entry name" value="CobW-likC_sf"/>
</dbReference>
<comment type="catalytic activity">
    <reaction evidence="5">
        <text>GTP + H2O = GDP + phosphate + H(+)</text>
        <dbReference type="Rhea" id="RHEA:19669"/>
        <dbReference type="ChEBI" id="CHEBI:15377"/>
        <dbReference type="ChEBI" id="CHEBI:15378"/>
        <dbReference type="ChEBI" id="CHEBI:37565"/>
        <dbReference type="ChEBI" id="CHEBI:43474"/>
        <dbReference type="ChEBI" id="CHEBI:58189"/>
    </reaction>
    <physiologicalReaction direction="left-to-right" evidence="5">
        <dbReference type="Rhea" id="RHEA:19670"/>
    </physiologicalReaction>
</comment>
<dbReference type="InterPro" id="IPR027417">
    <property type="entry name" value="P-loop_NTPase"/>
</dbReference>
<reference evidence="8 9" key="1">
    <citation type="submission" date="2019-06" db="EMBL/GenBank/DDBJ databases">
        <title>Sequencing the genomes of 1000 actinobacteria strains.</title>
        <authorList>
            <person name="Klenk H.-P."/>
        </authorList>
    </citation>
    <scope>NUCLEOTIDE SEQUENCE [LARGE SCALE GENOMIC DNA]</scope>
    <source>
        <strain evidence="8 9">DSM 44826</strain>
    </source>
</reference>
<dbReference type="PANTHER" id="PTHR43603">
    <property type="entry name" value="COBW DOMAIN-CONTAINING PROTEIN DDB_G0274527"/>
    <property type="match status" value="1"/>
</dbReference>
<dbReference type="GO" id="GO:0016787">
    <property type="term" value="F:hydrolase activity"/>
    <property type="evidence" value="ECO:0007669"/>
    <property type="project" value="UniProtKB-KW"/>
</dbReference>
<organism evidence="8 9">
    <name type="scientific">Kitasatospora viridis</name>
    <dbReference type="NCBI Taxonomy" id="281105"/>
    <lineage>
        <taxon>Bacteria</taxon>
        <taxon>Bacillati</taxon>
        <taxon>Actinomycetota</taxon>
        <taxon>Actinomycetes</taxon>
        <taxon>Kitasatosporales</taxon>
        <taxon>Streptomycetaceae</taxon>
        <taxon>Kitasatospora</taxon>
    </lineage>
</organism>
<comment type="caution">
    <text evidence="8">The sequence shown here is derived from an EMBL/GenBank/DDBJ whole genome shotgun (WGS) entry which is preliminary data.</text>
</comment>
<evidence type="ECO:0000313" key="8">
    <source>
        <dbReference type="EMBL" id="TWF71479.1"/>
    </source>
</evidence>
<dbReference type="SMART" id="SM00833">
    <property type="entry name" value="CobW_C"/>
    <property type="match status" value="1"/>
</dbReference>
<keyword evidence="3" id="KW-0143">Chaperone</keyword>
<dbReference type="Gene3D" id="3.30.1220.10">
    <property type="entry name" value="CobW-like, C-terminal domain"/>
    <property type="match status" value="1"/>
</dbReference>
<evidence type="ECO:0000256" key="6">
    <source>
        <dbReference type="SAM" id="MobiDB-lite"/>
    </source>
</evidence>
<evidence type="ECO:0000256" key="5">
    <source>
        <dbReference type="ARBA" id="ARBA00049117"/>
    </source>
</evidence>
<sequence length="412" mass="43865">MTTELLPTPLPVTVLSGFLGAGKTTLLNHLLHNRDGLRVAVIVNDMSEINIDAALVRGGGAELSRTEERLVEMTNGCICCTLRDDLLEEVDRLARSGRFDYLLIESSGISEPMPVAATFAFPRDDGATLGDIARLDTMATVVDAVNFLPELRAGYDLSERGLDQYEDDERTVSDLLVDQVEFADVIVLNKTDLVNPEQADQLAAALSRLNPAARIVRSSFGTVAPGHLLGTGLFDLARAQEAPGWVAELNGDHVPETEEYGISSLVYRADRPFHPQRLWDLVGLRLDSGEFGTVLRSKGFCRLATRPAVTALWSQAGCVARLEPAGAHADDAGTEPAGHGGAAHGAAGHSSAGRELAQGQELVFIGTGLAADGLRAALDACLLTDRELADGPAAWAGYPDPFPAWEVHCPVG</sequence>
<feature type="region of interest" description="Disordered" evidence="6">
    <location>
        <begin position="328"/>
        <end position="351"/>
    </location>
</feature>
<dbReference type="InterPro" id="IPR003495">
    <property type="entry name" value="CobW/HypB/UreG_nucleotide-bd"/>
</dbReference>
<gene>
    <name evidence="8" type="ORF">FHX73_19109</name>
</gene>
<evidence type="ECO:0000256" key="3">
    <source>
        <dbReference type="ARBA" id="ARBA00023186"/>
    </source>
</evidence>
<dbReference type="Pfam" id="PF02492">
    <property type="entry name" value="cobW"/>
    <property type="match status" value="1"/>
</dbReference>
<accession>A0A561S9C7</accession>
<protein>
    <submittedName>
        <fullName evidence="8">G3E family GTPase</fullName>
    </submittedName>
</protein>
<dbReference type="EMBL" id="VIWT01000009">
    <property type="protein sequence ID" value="TWF71479.1"/>
    <property type="molecule type" value="Genomic_DNA"/>
</dbReference>
<dbReference type="Proteomes" id="UP000317940">
    <property type="component" value="Unassembled WGS sequence"/>
</dbReference>
<name>A0A561S9C7_9ACTN</name>
<feature type="domain" description="CobW C-terminal" evidence="7">
    <location>
        <begin position="262"/>
        <end position="382"/>
    </location>
</feature>
<dbReference type="RefSeq" id="WP_145911692.1">
    <property type="nucleotide sequence ID" value="NZ_BAAAMZ010000023.1"/>
</dbReference>
<dbReference type="GO" id="GO:0000166">
    <property type="term" value="F:nucleotide binding"/>
    <property type="evidence" value="ECO:0007669"/>
    <property type="project" value="UniProtKB-KW"/>
</dbReference>
<comment type="similarity">
    <text evidence="4">Belongs to the SIMIBI class G3E GTPase family. ZNG1 subfamily.</text>
</comment>
<dbReference type="AlphaFoldDB" id="A0A561S9C7"/>
<dbReference type="InterPro" id="IPR051927">
    <property type="entry name" value="Zn_Chap_cDPG_Synth"/>
</dbReference>
<dbReference type="CDD" id="cd03112">
    <property type="entry name" value="CobW-like"/>
    <property type="match status" value="1"/>
</dbReference>
<dbReference type="PANTHER" id="PTHR43603:SF1">
    <property type="entry name" value="ZINC-REGULATED GTPASE METALLOPROTEIN ACTIVATOR 1"/>
    <property type="match status" value="1"/>
</dbReference>
<evidence type="ECO:0000256" key="2">
    <source>
        <dbReference type="ARBA" id="ARBA00022801"/>
    </source>
</evidence>
<dbReference type="Pfam" id="PF07683">
    <property type="entry name" value="CobW_C"/>
    <property type="match status" value="1"/>
</dbReference>
<evidence type="ECO:0000256" key="1">
    <source>
        <dbReference type="ARBA" id="ARBA00022741"/>
    </source>
</evidence>
<dbReference type="SUPFAM" id="SSF52540">
    <property type="entry name" value="P-loop containing nucleoside triphosphate hydrolases"/>
    <property type="match status" value="1"/>
</dbReference>
<evidence type="ECO:0000256" key="4">
    <source>
        <dbReference type="ARBA" id="ARBA00034320"/>
    </source>
</evidence>
<dbReference type="InterPro" id="IPR011629">
    <property type="entry name" value="CobW-like_C"/>
</dbReference>
<keyword evidence="1" id="KW-0547">Nucleotide-binding</keyword>